<keyword evidence="2" id="KW-0012">Acyltransferase</keyword>
<keyword evidence="6" id="KW-1185">Reference proteome</keyword>
<dbReference type="RefSeq" id="WP_193678667.1">
    <property type="nucleotide sequence ID" value="NZ_JADDIV010000006.1"/>
</dbReference>
<dbReference type="PROSITE" id="PS51186">
    <property type="entry name" value="GNAT"/>
    <property type="match status" value="1"/>
</dbReference>
<evidence type="ECO:0000256" key="3">
    <source>
        <dbReference type="SAM" id="Phobius"/>
    </source>
</evidence>
<dbReference type="PANTHER" id="PTHR10545">
    <property type="entry name" value="DIAMINE N-ACETYLTRANSFERASE"/>
    <property type="match status" value="1"/>
</dbReference>
<accession>A0ABR9S919</accession>
<feature type="transmembrane region" description="Helical" evidence="3">
    <location>
        <begin position="52"/>
        <end position="71"/>
    </location>
</feature>
<evidence type="ECO:0000313" key="5">
    <source>
        <dbReference type="EMBL" id="MBE7370045.1"/>
    </source>
</evidence>
<organism evidence="5 6">
    <name type="scientific">Ramlibacter pallidus</name>
    <dbReference type="NCBI Taxonomy" id="2780087"/>
    <lineage>
        <taxon>Bacteria</taxon>
        <taxon>Pseudomonadati</taxon>
        <taxon>Pseudomonadota</taxon>
        <taxon>Betaproteobacteria</taxon>
        <taxon>Burkholderiales</taxon>
        <taxon>Comamonadaceae</taxon>
        <taxon>Ramlibacter</taxon>
    </lineage>
</organism>
<dbReference type="EMBL" id="JADDIV010000006">
    <property type="protein sequence ID" value="MBE7370045.1"/>
    <property type="molecule type" value="Genomic_DNA"/>
</dbReference>
<dbReference type="InterPro" id="IPR051016">
    <property type="entry name" value="Diverse_Substrate_AcTransf"/>
</dbReference>
<evidence type="ECO:0000256" key="1">
    <source>
        <dbReference type="ARBA" id="ARBA00022679"/>
    </source>
</evidence>
<keyword evidence="1" id="KW-0808">Transferase</keyword>
<name>A0ABR9S919_9BURK</name>
<comment type="caution">
    <text evidence="5">The sequence shown here is derived from an EMBL/GenBank/DDBJ whole genome shotgun (WGS) entry which is preliminary data.</text>
</comment>
<dbReference type="InterPro" id="IPR000182">
    <property type="entry name" value="GNAT_dom"/>
</dbReference>
<dbReference type="InterPro" id="IPR016181">
    <property type="entry name" value="Acyl_CoA_acyltransferase"/>
</dbReference>
<gene>
    <name evidence="5" type="ORF">IM787_20970</name>
</gene>
<feature type="domain" description="N-acetyltransferase" evidence="4">
    <location>
        <begin position="4"/>
        <end position="159"/>
    </location>
</feature>
<evidence type="ECO:0000256" key="2">
    <source>
        <dbReference type="ARBA" id="ARBA00023315"/>
    </source>
</evidence>
<evidence type="ECO:0000313" key="6">
    <source>
        <dbReference type="Proteomes" id="UP000806285"/>
    </source>
</evidence>
<dbReference type="Pfam" id="PF00583">
    <property type="entry name" value="Acetyltransf_1"/>
    <property type="match status" value="1"/>
</dbReference>
<keyword evidence="3" id="KW-1133">Transmembrane helix</keyword>
<keyword evidence="3" id="KW-0812">Transmembrane</keyword>
<reference evidence="5 6" key="1">
    <citation type="submission" date="2020-10" db="EMBL/GenBank/DDBJ databases">
        <title>Ramlibacter sp. HM2 16S ribosomal RNA gene Genome sequencing and assembly.</title>
        <authorList>
            <person name="Kang M."/>
        </authorList>
    </citation>
    <scope>NUCLEOTIDE SEQUENCE [LARGE SCALE GENOMIC DNA]</scope>
    <source>
        <strain evidence="5 6">HM2</strain>
    </source>
</reference>
<evidence type="ECO:0000259" key="4">
    <source>
        <dbReference type="PROSITE" id="PS51186"/>
    </source>
</evidence>
<dbReference type="PANTHER" id="PTHR10545:SF29">
    <property type="entry name" value="GH14572P-RELATED"/>
    <property type="match status" value="1"/>
</dbReference>
<dbReference type="CDD" id="cd04301">
    <property type="entry name" value="NAT_SF"/>
    <property type="match status" value="1"/>
</dbReference>
<dbReference type="Gene3D" id="3.40.630.30">
    <property type="match status" value="1"/>
</dbReference>
<keyword evidence="3" id="KW-0472">Membrane</keyword>
<dbReference type="Proteomes" id="UP000806285">
    <property type="component" value="Unassembled WGS sequence"/>
</dbReference>
<protein>
    <submittedName>
        <fullName evidence="5">GNAT family N-acetyltransferase</fullName>
    </submittedName>
</protein>
<dbReference type="SUPFAM" id="SSF55729">
    <property type="entry name" value="Acyl-CoA N-acyltransferases (Nat)"/>
    <property type="match status" value="1"/>
</dbReference>
<proteinExistence type="predicted"/>
<sequence>MDRIEIRPATAADVPLIFAFIRELADYEKAVHEVAATESHIHRALFGASPQARALVCSVGGVAAGFAVYFFNFSTWQGRHGLYLEDLYVSPAFRGSGAGTALLRHLARIAVEKDCGRFEWSVLDWNEPAIRFYESIGAVALDEWVRYRLAGQALADFAAGGG</sequence>